<dbReference type="InterPro" id="IPR017452">
    <property type="entry name" value="GPCR_Rhodpsn_7TM"/>
</dbReference>
<dbReference type="Pfam" id="PF00078">
    <property type="entry name" value="RVT_1"/>
    <property type="match status" value="1"/>
</dbReference>
<dbReference type="InterPro" id="IPR000477">
    <property type="entry name" value="RT_dom"/>
</dbReference>
<keyword evidence="2" id="KW-1003">Cell membrane</keyword>
<feature type="transmembrane region" description="Helical" evidence="13">
    <location>
        <begin position="573"/>
        <end position="592"/>
    </location>
</feature>
<evidence type="ECO:0000256" key="10">
    <source>
        <dbReference type="ARBA" id="ARBA00023180"/>
    </source>
</evidence>
<evidence type="ECO:0000256" key="11">
    <source>
        <dbReference type="ARBA" id="ARBA00023224"/>
    </source>
</evidence>
<dbReference type="InterPro" id="IPR050516">
    <property type="entry name" value="Olfactory_GPCR"/>
</dbReference>
<accession>A0A6P7WQ27</accession>
<evidence type="ECO:0000256" key="8">
    <source>
        <dbReference type="ARBA" id="ARBA00023136"/>
    </source>
</evidence>
<name>A0A6P7WQ27_9AMPH</name>
<dbReference type="GO" id="GO:0005886">
    <property type="term" value="C:plasma membrane"/>
    <property type="evidence" value="ECO:0007669"/>
    <property type="project" value="UniProtKB-SubCell"/>
</dbReference>
<keyword evidence="11 12" id="KW-0807">Transducer</keyword>
<dbReference type="InterPro" id="IPR000276">
    <property type="entry name" value="GPCR_Rhodpsn"/>
</dbReference>
<evidence type="ECO:0000256" key="7">
    <source>
        <dbReference type="ARBA" id="ARBA00023040"/>
    </source>
</evidence>
<dbReference type="Pfam" id="PF13853">
    <property type="entry name" value="7tm_4"/>
    <property type="match status" value="1"/>
</dbReference>
<dbReference type="KEGG" id="muo:115459625"/>
<dbReference type="InterPro" id="IPR043502">
    <property type="entry name" value="DNA/RNA_pol_sf"/>
</dbReference>
<dbReference type="GeneID" id="115459625"/>
<evidence type="ECO:0000256" key="5">
    <source>
        <dbReference type="ARBA" id="ARBA00022725"/>
    </source>
</evidence>
<keyword evidence="9 12" id="KW-0675">Receptor</keyword>
<sequence>AYLQNRELGDVLTAHRDLLNQPVAAKELQKAIGALKHHSAPGPDGLSGEFYKMLKMQILGPLMDYLNSVVEEGSLPRHENMAAICLIPKKDKDPLEPSSYQPISLINVEVKLLSRILADRLAPLMPQLVHEEQAGFVRGRQSVLNVRKLILAVLSGEHPETEKMLASLDAERAFDRVEWPFLFEVLKDRGMSGWFLQAVRSLYTTPRAKIRVNGVLTESFAIERGTRQGCPLSPLLFLLTLEPLLAEIRENTDIKGIQVSGREIKVLAYADDVLMLLSEPQSSLPALLSVLDSTLMEHEYKERGNHSGVTEFLILGFPEFPELQLPLFTLFSLLYMMALLGNLLIICIVCVDRHLHNPMYFFLANLSFLDITSVTVTMPKLLTILLAQNNTISFNACILQMCCFNSLIEVEFLLLTAMAYDRYVAICNPLRYPIIMNKRACALLAAASWIMALPETLPHATVVSQFSFCNSSVINHFFCDLTALLKLSCTDTTVIDTMTFAISVFSVFIPFLLTLTSYVFIISTILKIRTKEGKSKAFSTCSSHLTVISLLYGTLIGVYVQPNSGDSAKSNKLPTAIYVVTLPLLNPLIYSLRSKELNVALKKAISRKSVFVNL</sequence>
<dbReference type="CDD" id="cd01650">
    <property type="entry name" value="RT_nLTR_like"/>
    <property type="match status" value="1"/>
</dbReference>
<dbReference type="PANTHER" id="PTHR26452">
    <property type="entry name" value="OLFACTORY RECEPTOR"/>
    <property type="match status" value="1"/>
</dbReference>
<feature type="transmembrane region" description="Helical" evidence="13">
    <location>
        <begin position="327"/>
        <end position="351"/>
    </location>
</feature>
<protein>
    <submittedName>
        <fullName evidence="17">Olfactory receptor 3-like</fullName>
    </submittedName>
</protein>
<feature type="transmembrane region" description="Helical" evidence="13">
    <location>
        <begin position="440"/>
        <end position="457"/>
    </location>
</feature>
<keyword evidence="8 13" id="KW-0472">Membrane</keyword>
<evidence type="ECO:0000256" key="3">
    <source>
        <dbReference type="ARBA" id="ARBA00022606"/>
    </source>
</evidence>
<feature type="domain" description="G-protein coupled receptors family 1 profile" evidence="14">
    <location>
        <begin position="341"/>
        <end position="590"/>
    </location>
</feature>
<comment type="subcellular location">
    <subcellularLocation>
        <location evidence="1">Cell membrane</location>
        <topology evidence="1">Multi-pass membrane protein</topology>
    </subcellularLocation>
</comment>
<feature type="transmembrane region" description="Helical" evidence="13">
    <location>
        <begin position="500"/>
        <end position="526"/>
    </location>
</feature>
<dbReference type="AlphaFoldDB" id="A0A6P7WQ27"/>
<dbReference type="SUPFAM" id="SSF56672">
    <property type="entry name" value="DNA/RNA polymerases"/>
    <property type="match status" value="1"/>
</dbReference>
<feature type="domain" description="Reverse transcriptase" evidence="15">
    <location>
        <begin position="68"/>
        <end position="344"/>
    </location>
</feature>
<dbReference type="FunFam" id="1.20.1070.10:FF:000010">
    <property type="entry name" value="Olfactory receptor"/>
    <property type="match status" value="1"/>
</dbReference>
<evidence type="ECO:0000256" key="13">
    <source>
        <dbReference type="SAM" id="Phobius"/>
    </source>
</evidence>
<feature type="transmembrane region" description="Helical" evidence="13">
    <location>
        <begin position="358"/>
        <end position="378"/>
    </location>
</feature>
<organism evidence="16 17">
    <name type="scientific">Microcaecilia unicolor</name>
    <dbReference type="NCBI Taxonomy" id="1415580"/>
    <lineage>
        <taxon>Eukaryota</taxon>
        <taxon>Metazoa</taxon>
        <taxon>Chordata</taxon>
        <taxon>Craniata</taxon>
        <taxon>Vertebrata</taxon>
        <taxon>Euteleostomi</taxon>
        <taxon>Amphibia</taxon>
        <taxon>Gymnophiona</taxon>
        <taxon>Siphonopidae</taxon>
        <taxon>Microcaecilia</taxon>
    </lineage>
</organism>
<dbReference type="InterPro" id="IPR000725">
    <property type="entry name" value="Olfact_rcpt"/>
</dbReference>
<dbReference type="InParanoid" id="A0A6P7WQ27"/>
<dbReference type="GO" id="GO:0004984">
    <property type="term" value="F:olfactory receptor activity"/>
    <property type="evidence" value="ECO:0007669"/>
    <property type="project" value="InterPro"/>
</dbReference>
<gene>
    <name evidence="17" type="primary">LOC115459625</name>
</gene>
<evidence type="ECO:0000313" key="17">
    <source>
        <dbReference type="RefSeq" id="XP_030045292.1"/>
    </source>
</evidence>
<keyword evidence="16" id="KW-1185">Reference proteome</keyword>
<keyword evidence="4 12" id="KW-0812">Transmembrane</keyword>
<evidence type="ECO:0000313" key="16">
    <source>
        <dbReference type="Proteomes" id="UP000515156"/>
    </source>
</evidence>
<evidence type="ECO:0000259" key="15">
    <source>
        <dbReference type="PROSITE" id="PS50878"/>
    </source>
</evidence>
<dbReference type="PROSITE" id="PS50878">
    <property type="entry name" value="RT_POL"/>
    <property type="match status" value="1"/>
</dbReference>
<dbReference type="PROSITE" id="PS00237">
    <property type="entry name" value="G_PROTEIN_RECEP_F1_1"/>
    <property type="match status" value="1"/>
</dbReference>
<dbReference type="GO" id="GO:0004930">
    <property type="term" value="F:G protein-coupled receptor activity"/>
    <property type="evidence" value="ECO:0007669"/>
    <property type="project" value="UniProtKB-KW"/>
</dbReference>
<feature type="transmembrane region" description="Helical" evidence="13">
    <location>
        <begin position="538"/>
        <end position="561"/>
    </location>
</feature>
<evidence type="ECO:0000259" key="14">
    <source>
        <dbReference type="PROSITE" id="PS50262"/>
    </source>
</evidence>
<dbReference type="OrthoDB" id="9909359at2759"/>
<keyword evidence="6 13" id="KW-1133">Transmembrane helix</keyword>
<keyword evidence="3" id="KW-0716">Sensory transduction</keyword>
<evidence type="ECO:0000256" key="2">
    <source>
        <dbReference type="ARBA" id="ARBA00022475"/>
    </source>
</evidence>
<evidence type="ECO:0000256" key="12">
    <source>
        <dbReference type="RuleBase" id="RU000688"/>
    </source>
</evidence>
<dbReference type="SUPFAM" id="SSF81321">
    <property type="entry name" value="Family A G protein-coupled receptor-like"/>
    <property type="match status" value="1"/>
</dbReference>
<dbReference type="RefSeq" id="XP_030045292.1">
    <property type="nucleotide sequence ID" value="XM_030189432.1"/>
</dbReference>
<proteinExistence type="inferred from homology"/>
<evidence type="ECO:0000256" key="4">
    <source>
        <dbReference type="ARBA" id="ARBA00022692"/>
    </source>
</evidence>
<dbReference type="Gene3D" id="1.20.1070.10">
    <property type="entry name" value="Rhodopsin 7-helix transmembrane proteins"/>
    <property type="match status" value="1"/>
</dbReference>
<keyword evidence="7 12" id="KW-0297">G-protein coupled receptor</keyword>
<dbReference type="PROSITE" id="PS50262">
    <property type="entry name" value="G_PROTEIN_RECEP_F1_2"/>
    <property type="match status" value="1"/>
</dbReference>
<feature type="transmembrane region" description="Helical" evidence="13">
    <location>
        <begin position="398"/>
        <end position="420"/>
    </location>
</feature>
<dbReference type="CDD" id="cd13954">
    <property type="entry name" value="7tmA_OR"/>
    <property type="match status" value="1"/>
</dbReference>
<evidence type="ECO:0000256" key="9">
    <source>
        <dbReference type="ARBA" id="ARBA00023170"/>
    </source>
</evidence>
<evidence type="ECO:0000256" key="6">
    <source>
        <dbReference type="ARBA" id="ARBA00022989"/>
    </source>
</evidence>
<dbReference type="PRINTS" id="PR00237">
    <property type="entry name" value="GPCRRHODOPSN"/>
</dbReference>
<dbReference type="PRINTS" id="PR00245">
    <property type="entry name" value="OLFACTORYR"/>
</dbReference>
<evidence type="ECO:0000256" key="1">
    <source>
        <dbReference type="ARBA" id="ARBA00004651"/>
    </source>
</evidence>
<dbReference type="Proteomes" id="UP000515156">
    <property type="component" value="Unplaced"/>
</dbReference>
<keyword evidence="10" id="KW-0325">Glycoprotein</keyword>
<reference evidence="17" key="1">
    <citation type="submission" date="2025-08" db="UniProtKB">
        <authorList>
            <consortium name="RefSeq"/>
        </authorList>
    </citation>
    <scope>IDENTIFICATION</scope>
</reference>
<comment type="similarity">
    <text evidence="12">Belongs to the G-protein coupled receptor 1 family.</text>
</comment>
<keyword evidence="5" id="KW-0552">Olfaction</keyword>
<feature type="non-terminal residue" evidence="17">
    <location>
        <position position="1"/>
    </location>
</feature>